<dbReference type="EnsemblFungi" id="CEF79502">
    <property type="protein sequence ID" value="CEF79502"/>
    <property type="gene ID" value="FGRRES_12249_M"/>
</dbReference>
<dbReference type="InParanoid" id="A0A098DM47"/>
<name>A0A098DM47_GIBZE</name>
<keyword evidence="1" id="KW-0472">Membrane</keyword>
<evidence type="ECO:0000313" key="3">
    <source>
        <dbReference type="EnsemblFungi" id="CEF79502"/>
    </source>
</evidence>
<dbReference type="VEuPathDB" id="FungiDB:FGRAMPH1_01G15401"/>
<dbReference type="AlphaFoldDB" id="A0A098DM47"/>
<feature type="transmembrane region" description="Helical" evidence="1">
    <location>
        <begin position="52"/>
        <end position="74"/>
    </location>
</feature>
<dbReference type="EMBL" id="HG970333">
    <property type="protein sequence ID" value="CEF79502.1"/>
    <property type="molecule type" value="Genomic_DNA"/>
</dbReference>
<reference evidence="3" key="4">
    <citation type="submission" date="2017-01" db="UniProtKB">
        <authorList>
            <consortium name="EnsemblFungi"/>
        </authorList>
    </citation>
    <scope>IDENTIFICATION</scope>
    <source>
        <strain evidence="3">PH-1 / ATCC MYA-4620 / FGSC 9075 / NRRL 31084</strain>
    </source>
</reference>
<gene>
    <name evidence="2" type="ORF">FGRAMPH1_01T15401</name>
</gene>
<dbReference type="Proteomes" id="UP000070720">
    <property type="component" value="Chromosome 2"/>
</dbReference>
<keyword evidence="1" id="KW-1133">Transmembrane helix</keyword>
<reference evidence="3 4" key="1">
    <citation type="journal article" date="2007" name="Science">
        <title>The Fusarium graminearum genome reveals a link between localized polymorphism and pathogen specialization.</title>
        <authorList>
            <person name="Cuomo C.A."/>
            <person name="Gueldener U."/>
            <person name="Xu J.-R."/>
            <person name="Trail F."/>
            <person name="Turgeon B.G."/>
            <person name="Di Pietro A."/>
            <person name="Walton J.D."/>
            <person name="Ma L.-J."/>
            <person name="Baker S.E."/>
            <person name="Rep M."/>
            <person name="Adam G."/>
            <person name="Antoniw J."/>
            <person name="Baldwin T."/>
            <person name="Calvo S.E."/>
            <person name="Chang Y.-L."/>
            <person name="DeCaprio D."/>
            <person name="Gale L.R."/>
            <person name="Gnerre S."/>
            <person name="Goswami R.S."/>
            <person name="Hammond-Kosack K."/>
            <person name="Harris L.J."/>
            <person name="Hilburn K."/>
            <person name="Kennell J.C."/>
            <person name="Kroken S."/>
            <person name="Magnuson J.K."/>
            <person name="Mannhaupt G."/>
            <person name="Mauceli E.W."/>
            <person name="Mewes H.-W."/>
            <person name="Mitterbauer R."/>
            <person name="Muehlbauer G."/>
            <person name="Muensterkoetter M."/>
            <person name="Nelson D."/>
            <person name="O'Donnell K."/>
            <person name="Ouellet T."/>
            <person name="Qi W."/>
            <person name="Quesneville H."/>
            <person name="Roncero M.I.G."/>
            <person name="Seong K.-Y."/>
            <person name="Tetko I.V."/>
            <person name="Urban M."/>
            <person name="Waalwijk C."/>
            <person name="Ward T.J."/>
            <person name="Yao J."/>
            <person name="Birren B.W."/>
            <person name="Kistler H.C."/>
        </authorList>
    </citation>
    <scope>NUCLEOTIDE SEQUENCE [LARGE SCALE GENOMIC DNA]</scope>
    <source>
        <strain evidence="4">ATCC MYA-4620 / CBS 123657 / FGSC 9075 / NRRL 31084 / PH-1</strain>
        <strain evidence="3">PH-1 / ATCC MYA-4620 / FGSC 9075 / NRRL 31084</strain>
    </source>
</reference>
<organism evidence="2 4">
    <name type="scientific">Gibberella zeae (strain ATCC MYA-4620 / CBS 123657 / FGSC 9075 / NRRL 31084 / PH-1)</name>
    <name type="common">Wheat head blight fungus</name>
    <name type="synonym">Fusarium graminearum</name>
    <dbReference type="NCBI Taxonomy" id="229533"/>
    <lineage>
        <taxon>Eukaryota</taxon>
        <taxon>Fungi</taxon>
        <taxon>Dikarya</taxon>
        <taxon>Ascomycota</taxon>
        <taxon>Pezizomycotina</taxon>
        <taxon>Sordariomycetes</taxon>
        <taxon>Hypocreomycetidae</taxon>
        <taxon>Hypocreales</taxon>
        <taxon>Nectriaceae</taxon>
        <taxon>Fusarium</taxon>
    </lineage>
</organism>
<keyword evidence="1" id="KW-0812">Transmembrane</keyword>
<accession>A0A098DM47</accession>
<keyword evidence="4" id="KW-1185">Reference proteome</keyword>
<evidence type="ECO:0000256" key="1">
    <source>
        <dbReference type="SAM" id="Phobius"/>
    </source>
</evidence>
<accession>A0A0E0S7M7</accession>
<reference evidence="2 4" key="3">
    <citation type="journal article" date="2015" name="BMC Genomics">
        <title>The completed genome sequence of the pathogenic ascomycete fungus Fusarium graminearum.</title>
        <authorList>
            <person name="King R."/>
            <person name="Urban M."/>
            <person name="Hammond-Kosack M.C."/>
            <person name="Hassani-Pak K."/>
            <person name="Hammond-Kosack K.E."/>
        </authorList>
    </citation>
    <scope>NUCLEOTIDE SEQUENCE [LARGE SCALE GENOMIC DNA]</scope>
    <source>
        <strain evidence="4">ATCC MYA-4620 / CBS 123657 / FGSC 9075 / NRRL 31084 / PH-1</strain>
        <strain evidence="2">PH-1</strain>
    </source>
</reference>
<reference evidence="3 4" key="2">
    <citation type="journal article" date="2010" name="Nature">
        <title>Comparative genomics reveals mobile pathogenicity chromosomes in Fusarium.</title>
        <authorList>
            <person name="Ma L.J."/>
            <person name="van der Does H.C."/>
            <person name="Borkovich K.A."/>
            <person name="Coleman J.J."/>
            <person name="Daboussi M.J."/>
            <person name="Di Pietro A."/>
            <person name="Dufresne M."/>
            <person name="Freitag M."/>
            <person name="Grabherr M."/>
            <person name="Henrissat B."/>
            <person name="Houterman P.M."/>
            <person name="Kang S."/>
            <person name="Shim W.B."/>
            <person name="Woloshuk C."/>
            <person name="Xie X."/>
            <person name="Xu J.R."/>
            <person name="Antoniw J."/>
            <person name="Baker S.E."/>
            <person name="Bluhm B.H."/>
            <person name="Breakspear A."/>
            <person name="Brown D.W."/>
            <person name="Butchko R.A."/>
            <person name="Chapman S."/>
            <person name="Coulson R."/>
            <person name="Coutinho P.M."/>
            <person name="Danchin E.G."/>
            <person name="Diener A."/>
            <person name="Gale L.R."/>
            <person name="Gardiner D.M."/>
            <person name="Goff S."/>
            <person name="Hammond-Kosack K.E."/>
            <person name="Hilburn K."/>
            <person name="Hua-Van A."/>
            <person name="Jonkers W."/>
            <person name="Kazan K."/>
            <person name="Kodira C.D."/>
            <person name="Koehrsen M."/>
            <person name="Kumar L."/>
            <person name="Lee Y.H."/>
            <person name="Li L."/>
            <person name="Manners J.M."/>
            <person name="Miranda-Saavedra D."/>
            <person name="Mukherjee M."/>
            <person name="Park G."/>
            <person name="Park J."/>
            <person name="Park S.Y."/>
            <person name="Proctor R.H."/>
            <person name="Regev A."/>
            <person name="Ruiz-Roldan M.C."/>
            <person name="Sain D."/>
            <person name="Sakthikumar S."/>
            <person name="Sykes S."/>
            <person name="Schwartz D.C."/>
            <person name="Turgeon B.G."/>
            <person name="Wapinski I."/>
            <person name="Yoder O."/>
            <person name="Young S."/>
            <person name="Zeng Q."/>
            <person name="Zhou S."/>
            <person name="Galagan J."/>
            <person name="Cuomo C.A."/>
            <person name="Kistler H.C."/>
            <person name="Rep M."/>
        </authorList>
    </citation>
    <scope>GENOME REANNOTATION</scope>
    <source>
        <strain evidence="4">ATCC MYA-4620 / CBS 123657 / FGSC 9075 / NRRL 31084 / PH-1</strain>
        <strain evidence="3">PH-1 / ATCC MYA-4620 / FGSC 9075 / NRRL 31084</strain>
    </source>
</reference>
<sequence>MWRVPFSLASRSCILLVAKAPQQTAAEAGSADSKKCAVAPAFCTTMNNMTVFYVHYVLHIVICTVQSTVPAFIYKQLICMSSGSSRKKKAYYMLKPNRNEAEVIDRLGKCVSG</sequence>
<proteinExistence type="predicted"/>
<evidence type="ECO:0000313" key="4">
    <source>
        <dbReference type="Proteomes" id="UP000070720"/>
    </source>
</evidence>
<protein>
    <submittedName>
        <fullName evidence="2">Chromosome 2, complete genome</fullName>
    </submittedName>
</protein>
<evidence type="ECO:0000313" key="2">
    <source>
        <dbReference type="EMBL" id="CEF79502.1"/>
    </source>
</evidence>